<gene>
    <name evidence="1" type="ORF">CRN84_03345</name>
    <name evidence="2" type="ORF">NCTC12282_01253</name>
</gene>
<dbReference type="EMBL" id="PDDX01000001">
    <property type="protein sequence ID" value="PHI28429.1"/>
    <property type="molecule type" value="Genomic_DNA"/>
</dbReference>
<dbReference type="AlphaFoldDB" id="A0A2C6CP36"/>
<reference evidence="1" key="1">
    <citation type="submission" date="2017-09" db="EMBL/GenBank/DDBJ databases">
        <title>FDA dAtabase for Regulatory Grade micrObial Sequences (FDA-ARGOS): Supporting development and validation of Infectious Disease Dx tests.</title>
        <authorList>
            <person name="Minogue T."/>
            <person name="Wolcott M."/>
            <person name="Wasieloski L."/>
            <person name="Aguilar W."/>
            <person name="Moore D."/>
            <person name="Tallon L.J."/>
            <person name="Sadzewicz L."/>
            <person name="Ott S."/>
            <person name="Zhao X."/>
            <person name="Nagaraj S."/>
            <person name="Vavikolanu K."/>
            <person name="Aluvathingal J."/>
            <person name="Nadendla S."/>
            <person name="Sichtig H."/>
        </authorList>
    </citation>
    <scope>NUCLEOTIDE SEQUENCE</scope>
    <source>
        <strain evidence="1">FDAARGOS_387</strain>
    </source>
</reference>
<evidence type="ECO:0000313" key="3">
    <source>
        <dbReference type="Proteomes" id="UP000224974"/>
    </source>
</evidence>
<protein>
    <recommendedName>
        <fullName evidence="5">DUF4253 domain-containing protein</fullName>
    </recommendedName>
</protein>
<keyword evidence="3" id="KW-1185">Reference proteome</keyword>
<evidence type="ECO:0000313" key="2">
    <source>
        <dbReference type="EMBL" id="VFS46344.1"/>
    </source>
</evidence>
<evidence type="ECO:0000313" key="4">
    <source>
        <dbReference type="Proteomes" id="UP000373449"/>
    </source>
</evidence>
<dbReference type="EMBL" id="CAADJA010000002">
    <property type="protein sequence ID" value="VFS46344.1"/>
    <property type="molecule type" value="Genomic_DNA"/>
</dbReference>
<evidence type="ECO:0000313" key="1">
    <source>
        <dbReference type="EMBL" id="PHI28429.1"/>
    </source>
</evidence>
<proteinExistence type="predicted"/>
<dbReference type="OrthoDB" id="7595245at2"/>
<dbReference type="STRING" id="1111728.GCA_000427805_02062"/>
<evidence type="ECO:0008006" key="5">
    <source>
        <dbReference type="Google" id="ProtNLM"/>
    </source>
</evidence>
<dbReference type="Proteomes" id="UP000373449">
    <property type="component" value="Unassembled WGS sequence"/>
</dbReference>
<sequence length="260" mass="29852">MDIEFLSHKSKHNPSGGLCDEYQLNNIENIEDLLLFIRDKKQQYPDKKLLLSLDDFSQACYTSGHARNTYHLDEVGSLDLSSVSPEAFEDGEHQGYLSTPSEFFICQHNFNQLVKDAIFSDACNKGLTLSEEYIDEWEDYQKSPLSMFDQPLSALLVPVNHAYQTLSAFPNGYFSSDLSPAENFAVAKRLEERYGLELIGVGASYLGFIRNQPLSHQQIYAMSEDLLCLYNIADKDKQAYLEIFSRWLAEGEFFWLRYVE</sequence>
<dbReference type="Proteomes" id="UP000224974">
    <property type="component" value="Unassembled WGS sequence"/>
</dbReference>
<dbReference type="RefSeq" id="WP_029094792.1">
    <property type="nucleotide sequence ID" value="NZ_CAADJA010000002.1"/>
</dbReference>
<organism evidence="1 3">
    <name type="scientific">Budvicia aquatica</name>
    <dbReference type="NCBI Taxonomy" id="82979"/>
    <lineage>
        <taxon>Bacteria</taxon>
        <taxon>Pseudomonadati</taxon>
        <taxon>Pseudomonadota</taxon>
        <taxon>Gammaproteobacteria</taxon>
        <taxon>Enterobacterales</taxon>
        <taxon>Budviciaceae</taxon>
        <taxon>Budvicia</taxon>
    </lineage>
</organism>
<reference evidence="2 4" key="3">
    <citation type="submission" date="2019-03" db="EMBL/GenBank/DDBJ databases">
        <authorList>
            <consortium name="Pathogen Informatics"/>
        </authorList>
    </citation>
    <scope>NUCLEOTIDE SEQUENCE [LARGE SCALE GENOMIC DNA]</scope>
    <source>
        <strain evidence="2 4">NCTC12282</strain>
    </source>
</reference>
<reference evidence="3" key="2">
    <citation type="submission" date="2017-09" db="EMBL/GenBank/DDBJ databases">
        <title>FDA dAtabase for Regulatory Grade micrObial Sequences (FDA-ARGOS): Supporting development and validation of Infectious Disease Dx tests.</title>
        <authorList>
            <person name="Minogue T."/>
            <person name="Wolcott M."/>
            <person name="Wasieloski L."/>
            <person name="Aguilar W."/>
            <person name="Moore D."/>
            <person name="Tallon L."/>
            <person name="Sadzewicz L."/>
            <person name="Ott S."/>
            <person name="Zhao X."/>
            <person name="Nagaraj S."/>
            <person name="Vavikolanu K."/>
            <person name="Aluvathingal J."/>
            <person name="Nadendla S."/>
            <person name="Sichtig H."/>
        </authorList>
    </citation>
    <scope>NUCLEOTIDE SEQUENCE [LARGE SCALE GENOMIC DNA]</scope>
    <source>
        <strain evidence="3">FDAARGOS_387</strain>
    </source>
</reference>
<accession>A0A2C6CP36</accession>
<name>A0A2C6CP36_9GAMM</name>